<dbReference type="Proteomes" id="UP001598114">
    <property type="component" value="Unassembled WGS sequence"/>
</dbReference>
<feature type="repeat" description="TPR" evidence="3">
    <location>
        <begin position="118"/>
        <end position="151"/>
    </location>
</feature>
<dbReference type="SMART" id="SM00028">
    <property type="entry name" value="TPR"/>
    <property type="match status" value="7"/>
</dbReference>
<accession>A0ABW6D648</accession>
<gene>
    <name evidence="4" type="ORF">SKC38_09845</name>
</gene>
<evidence type="ECO:0000313" key="4">
    <source>
        <dbReference type="EMBL" id="MFD3276528.1"/>
    </source>
</evidence>
<keyword evidence="1" id="KW-0677">Repeat</keyword>
<proteinExistence type="predicted"/>
<dbReference type="Pfam" id="PF13432">
    <property type="entry name" value="TPR_16"/>
    <property type="match status" value="2"/>
</dbReference>
<feature type="repeat" description="TPR" evidence="3">
    <location>
        <begin position="296"/>
        <end position="329"/>
    </location>
</feature>
<name>A0ABW6D648_9BACT</name>
<evidence type="ECO:0000256" key="3">
    <source>
        <dbReference type="PROSITE-ProRule" id="PRU00339"/>
    </source>
</evidence>
<dbReference type="InterPro" id="IPR011990">
    <property type="entry name" value="TPR-like_helical_dom_sf"/>
</dbReference>
<evidence type="ECO:0000256" key="1">
    <source>
        <dbReference type="ARBA" id="ARBA00022737"/>
    </source>
</evidence>
<dbReference type="InterPro" id="IPR019734">
    <property type="entry name" value="TPR_rpt"/>
</dbReference>
<evidence type="ECO:0000313" key="5">
    <source>
        <dbReference type="Proteomes" id="UP001598114"/>
    </source>
</evidence>
<feature type="repeat" description="TPR" evidence="3">
    <location>
        <begin position="187"/>
        <end position="220"/>
    </location>
</feature>
<dbReference type="PANTHER" id="PTHR44858:SF1">
    <property type="entry name" value="UDP-N-ACETYLGLUCOSAMINE--PEPTIDE N-ACETYLGLUCOSAMINYLTRANSFERASE SPINDLY-RELATED"/>
    <property type="match status" value="1"/>
</dbReference>
<evidence type="ECO:0000256" key="2">
    <source>
        <dbReference type="ARBA" id="ARBA00022803"/>
    </source>
</evidence>
<sequence>MQKIIWVICLLACLGCRESTLEWGQKLLAAKNYEKGRDAFTLSIQEDETHWEAYYGRAQCETALDLSAEALADYEKAYIMHPTAETCTGLGKGYWDERNLEKAKSYLNRAIGMDADYADAYLNLGLIYAKEEEFPKALPYLLHAKGLYKQMPEELSMALMLVYFETGNDPACLEIIRSFKSSDTVTSAAYEYHGRLLQRKKQYQQALKEFNAAVDIDSTNVYAKVLVAEVYAQQAQYEAEIKERTRIIRQVEDQKADAELIGLSYYFRGMAKDNAGDFRGALRDLDHSIALSDGRAWAYFCRTVAKIHLRDFSGALQDYQQAVRLRPDVAFDDYLSEDPSSYATFIAYASRHGVRFSHNKSTII</sequence>
<organism evidence="4 5">
    <name type="scientific">Aquirufa echingensis</name>
    <dbReference type="NCBI Taxonomy" id="3096516"/>
    <lineage>
        <taxon>Bacteria</taxon>
        <taxon>Pseudomonadati</taxon>
        <taxon>Bacteroidota</taxon>
        <taxon>Cytophagia</taxon>
        <taxon>Cytophagales</taxon>
        <taxon>Flectobacillaceae</taxon>
        <taxon>Aquirufa</taxon>
    </lineage>
</organism>
<reference evidence="4 5" key="1">
    <citation type="submission" date="2024-03" db="EMBL/GenBank/DDBJ databases">
        <title>Aquirufa genome sequencing.</title>
        <authorList>
            <person name="Pitt A."/>
            <person name="Hahn M.W."/>
        </authorList>
    </citation>
    <scope>NUCLEOTIDE SEQUENCE [LARGE SCALE GENOMIC DNA]</scope>
    <source>
        <strain evidence="4 5">PLAD-142S6K</strain>
    </source>
</reference>
<dbReference type="PROSITE" id="PS50005">
    <property type="entry name" value="TPR"/>
    <property type="match status" value="3"/>
</dbReference>
<dbReference type="Gene3D" id="1.25.40.10">
    <property type="entry name" value="Tetratricopeptide repeat domain"/>
    <property type="match status" value="4"/>
</dbReference>
<keyword evidence="2 3" id="KW-0802">TPR repeat</keyword>
<dbReference type="RefSeq" id="WP_377976966.1">
    <property type="nucleotide sequence ID" value="NZ_JBBKYA010000004.1"/>
</dbReference>
<dbReference type="SUPFAM" id="SSF48452">
    <property type="entry name" value="TPR-like"/>
    <property type="match status" value="2"/>
</dbReference>
<dbReference type="EMBL" id="JBBKYA010000004">
    <property type="protein sequence ID" value="MFD3276528.1"/>
    <property type="molecule type" value="Genomic_DNA"/>
</dbReference>
<dbReference type="InterPro" id="IPR050498">
    <property type="entry name" value="Ycf3"/>
</dbReference>
<protein>
    <submittedName>
        <fullName evidence="4">Tetratricopeptide repeat protein</fullName>
    </submittedName>
</protein>
<dbReference type="PANTHER" id="PTHR44858">
    <property type="entry name" value="TETRATRICOPEPTIDE REPEAT PROTEIN 6"/>
    <property type="match status" value="1"/>
</dbReference>
<comment type="caution">
    <text evidence="4">The sequence shown here is derived from an EMBL/GenBank/DDBJ whole genome shotgun (WGS) entry which is preliminary data.</text>
</comment>
<keyword evidence="5" id="KW-1185">Reference proteome</keyword>